<dbReference type="PROSITE" id="PS50927">
    <property type="entry name" value="BULB_LECTIN"/>
    <property type="match status" value="1"/>
</dbReference>
<dbReference type="PANTHER" id="PTHR32305">
    <property type="match status" value="1"/>
</dbReference>
<dbReference type="InterPro" id="IPR001480">
    <property type="entry name" value="Bulb-type_lectin_dom"/>
</dbReference>
<dbReference type="InterPro" id="IPR036426">
    <property type="entry name" value="Bulb-type_lectin_dom_sf"/>
</dbReference>
<feature type="compositionally biased region" description="Polar residues" evidence="1">
    <location>
        <begin position="1756"/>
        <end position="1776"/>
    </location>
</feature>
<dbReference type="InterPro" id="IPR050708">
    <property type="entry name" value="T6SS_VgrG/RHS"/>
</dbReference>
<evidence type="ECO:0000313" key="5">
    <source>
        <dbReference type="Proteomes" id="UP001596067"/>
    </source>
</evidence>
<protein>
    <submittedName>
        <fullName evidence="4">RHS repeat domain-containing protein</fullName>
    </submittedName>
</protein>
<accession>A0ABW1EQX2</accession>
<feature type="region of interest" description="Disordered" evidence="1">
    <location>
        <begin position="22"/>
        <end position="65"/>
    </location>
</feature>
<keyword evidence="2" id="KW-0732">Signal</keyword>
<keyword evidence="5" id="KW-1185">Reference proteome</keyword>
<dbReference type="PANTHER" id="PTHR32305:SF17">
    <property type="entry name" value="TRNA NUCLEASE WAPA"/>
    <property type="match status" value="1"/>
</dbReference>
<feature type="domain" description="Bulb-type lectin" evidence="3">
    <location>
        <begin position="1778"/>
        <end position="1888"/>
    </location>
</feature>
<feature type="region of interest" description="Disordered" evidence="1">
    <location>
        <begin position="867"/>
        <end position="887"/>
    </location>
</feature>
<dbReference type="SMART" id="SM00108">
    <property type="entry name" value="B_lectin"/>
    <property type="match status" value="1"/>
</dbReference>
<feature type="compositionally biased region" description="Low complexity" evidence="1">
    <location>
        <begin position="943"/>
        <end position="961"/>
    </location>
</feature>
<evidence type="ECO:0000259" key="3">
    <source>
        <dbReference type="PROSITE" id="PS50927"/>
    </source>
</evidence>
<feature type="compositionally biased region" description="Polar residues" evidence="1">
    <location>
        <begin position="1079"/>
        <end position="1099"/>
    </location>
</feature>
<dbReference type="InterPro" id="IPR006530">
    <property type="entry name" value="YD"/>
</dbReference>
<feature type="compositionally biased region" description="Low complexity" evidence="1">
    <location>
        <begin position="1720"/>
        <end position="1732"/>
    </location>
</feature>
<feature type="signal peptide" evidence="2">
    <location>
        <begin position="1"/>
        <end position="19"/>
    </location>
</feature>
<sequence length="2367" mass="248676">MSALALLGALVAPVAPALAAPVADKNKDKVWSPPNTPLPKTPSVAGSAEKPKSVPAKKGSPDWVPPKAAAKVAAGSAVALLDAAPSAGAQAVRKGADGVEVREPAAGASKQAGELPVWLAPVAPDGGAKAAGAPAADAAPANPPVKVSVADAKVASAAGVQGALVSLARNEQADAAKVRVGLDLSGVGFGGDFAQRARLVSLPACSLTTPEVAGCLERTPVPSHYDARAKRLVADIDLPAVDAALTKGQQADAKSADLAPSGGFAAGASAPMVLAAEGTPSSGLGTYSATSLSPSQAWTAGSSSGSFTYSYPIQSPPTLGGSAPQVALGYDSASVDGRTSSTNSQASWIGDGWDLNSGFVERSYKPCDKAGIAGSGDQCWGGANLTLSLGGHSGELVPHDASCVSGNAKDEQSKCTWRLKNDDGTKVEFLTGATNGTWNDSYLKVTDTAGTVYYFGLNHLPSAAGAPTTVGPESKSVWTVPVYSPNAGDPCYDAAKGKGSWCQTAWRWNLDYVVDVHNNLTTYAYAPETNWYARGGGQNRGSGTNTEYTRGGTLASIGYGQLLSDQLGANGAYQAASKVDFGIGERCVAGEAACAPVQRTAANASNWPDVPLDKQCAQQGTCSNYGPSYWSTQWLNSITTSIRSGGSYRPVDRYELTHVFKSPSNSGENTQIPWLQTVKRFGKDTFNGQSEQELPAVTFADLLLPNRVDGLVPARPRYNRPRMELITTETGGTIGVEYKQNSCQRTTGKMPASADSNTMACYNVKWYDTGVAAMVDDWFLRYPVASVTVDPNSNLITGALTKTTAYEYGDAAWHRNDGALVDDKSRTWDQFRGFAKVTAVTGSGQDGKKSKTSTSYYQGMDGDLKADGSKRSLTVSGPTSGAKTDSDWLSGRVLESDVYADADATSPESWTVNTSSGPSDTATHKRTGLPDLVARYAATTSTSVSTAKTTTGTRSTSTVTTTDKDHGNRVVSSLSTADGTPDICTRNTYATGGNAQMTGLVSEVLTVSGANACTVTATSTNTVSGSRALYDGQAFGNAGAKGEATGAQVLDRYDGANAQWVTTGTTAYDGYGRTIGATDVTSTDSANPNGATATTSYGSANPGELPNQTVTGTPAPAGAPDAGAKRTTTVTLNPARALPLTTTDPNARTVTQSYDGLGRLKAVWTPGRATSESANYTFDYSVDGTARPSAVTSRTLRSGGKDAVSTQIMDGLGRVVQTQTDPAISAYHGRLVTDTFYDSQGRTNRAYATYYDDTSAPNAVRFNATAAQVPGQSYTEFDGMGRPVSSQFIALGVLQNTTTTAYPGADRVDVTPPGGATATSMVTDARGRTAQLWQYRTPNATGKQTDAEVTTYTYTAGGQAATRTDAAGNSWSYGYDQRGRQVRADDPDTGVSTRTYDGAGRLATTTDARNQTIAVTYDLLGRKTGTYNGTVAPGNQLTGYTYDTVAKGQPASSTRYVGGATGSAYTKAVTTIDDAYRPTKTTVSIPGSEIGQSGQQTFEYEAVYDPITGAVTNEYRAAAGNLADESINYKYEAYGLLHDMSGAGDVYLRQSDWDAYGRNIRSTVNPFGWQIVATNTYDESTGRLLTQYIDKQTATNGTVQNTTYAYNQAGQITAIRTIPNNTPAATDLQCFTYDHLGRLTTAWSDTGRLNQPTPSLTGQGTCANTTPTSGALAPAKTTVGGSAAYWQDYSYDLTGNRTKLINHDPAGDVAKDLKTEQTFPAPGTRNTPTTAAGTGGGTGGPHALTTAKNTFGWSPGTQGSDQYDAAGNTTKITNPGGNKELKAGFTLKSGESVRSNGAQLTMQADGNLVLTSLRSGQAVWATNTQDHPGAWATMQDDGNFVVYDPQRVPLWSSQTWVGNNSGYFAVVQDDGKFMVYAPGWQAKWGTSTWNTVDAANGATLTWDVEGKLASLTQGGATTSYVYDADGNQLIRRNPGRITVNLGGGDELTYDTNSKTSTGTRYYTIPGGITLVRQGPDKLTYQFADHHGTNSLSIDHDTLAETRRTTDPFGVTRGPASLTTPWAGDKGYVNGLKDDNTGFTNLGARQYQPTTGRFLSPDPIMTPEDPQQWNAYGYSNNNPINKADPSGLALEECASGMYRCSNNGTKVEGDGPNHQKIVAQIQAEAPIRQAGYKRFLQAQSPFSTYCPACQNYSGKGGVPPLPGAKGTRTPGSDKWGIDKGSGPANNNMSALQLTGGWFLNGLGRTQTFGGNSQLVTDLAKHDVVNQVRNTLMTRVQTGAPDVMDMAPVRYKDAGPEPGTLLNSPRGGVLDILGIITNGRLGTSNPSAAFLGSYSGDAWVKEIDAGANLAKLHFEIRNTSGWNSATHIIPESWQNWIEAPLPGQSVYERLAWDEYWPIDRCVNSLSYIR</sequence>
<dbReference type="CDD" id="cd00028">
    <property type="entry name" value="B_lectin"/>
    <property type="match status" value="1"/>
</dbReference>
<gene>
    <name evidence="4" type="ORF">ACFP0N_05375</name>
</gene>
<dbReference type="EMBL" id="JBHSOD010000004">
    <property type="protein sequence ID" value="MFC5884418.1"/>
    <property type="molecule type" value="Genomic_DNA"/>
</dbReference>
<proteinExistence type="predicted"/>
<dbReference type="InterPro" id="IPR022385">
    <property type="entry name" value="Rhs_assc_core"/>
</dbReference>
<comment type="caution">
    <text evidence="4">The sequence shown here is derived from an EMBL/GenBank/DDBJ whole genome shotgun (WGS) entry which is preliminary data.</text>
</comment>
<evidence type="ECO:0000313" key="4">
    <source>
        <dbReference type="EMBL" id="MFC5884418.1"/>
    </source>
</evidence>
<name>A0ABW1EQX2_9ACTN</name>
<dbReference type="RefSeq" id="WP_313762676.1">
    <property type="nucleotide sequence ID" value="NZ_BAAAVH010000110.1"/>
</dbReference>
<feature type="compositionally biased region" description="Low complexity" evidence="1">
    <location>
        <begin position="1109"/>
        <end position="1122"/>
    </location>
</feature>
<feature type="region of interest" description="Disordered" evidence="1">
    <location>
        <begin position="903"/>
        <end position="927"/>
    </location>
</feature>
<dbReference type="NCBIfam" id="TIGR03696">
    <property type="entry name" value="Rhs_assc_core"/>
    <property type="match status" value="1"/>
</dbReference>
<organism evidence="4 5">
    <name type="scientific">Kitasatospora aburaviensis</name>
    <dbReference type="NCBI Taxonomy" id="67265"/>
    <lineage>
        <taxon>Bacteria</taxon>
        <taxon>Bacillati</taxon>
        <taxon>Actinomycetota</taxon>
        <taxon>Actinomycetes</taxon>
        <taxon>Kitasatosporales</taxon>
        <taxon>Streptomycetaceae</taxon>
        <taxon>Kitasatospora</taxon>
    </lineage>
</organism>
<feature type="compositionally biased region" description="Polar residues" evidence="1">
    <location>
        <begin position="906"/>
        <end position="921"/>
    </location>
</feature>
<feature type="region of interest" description="Disordered" evidence="1">
    <location>
        <begin position="1718"/>
        <end position="1738"/>
    </location>
</feature>
<dbReference type="Gene3D" id="2.90.10.10">
    <property type="entry name" value="Bulb-type lectin domain"/>
    <property type="match status" value="1"/>
</dbReference>
<dbReference type="SUPFAM" id="SSF51110">
    <property type="entry name" value="alpha-D-mannose-specific plant lectins"/>
    <property type="match status" value="1"/>
</dbReference>
<feature type="region of interest" description="Disordered" evidence="1">
    <location>
        <begin position="1079"/>
        <end position="1125"/>
    </location>
</feature>
<feature type="chain" id="PRO_5045417909" evidence="2">
    <location>
        <begin position="20"/>
        <end position="2367"/>
    </location>
</feature>
<feature type="compositionally biased region" description="Polar residues" evidence="1">
    <location>
        <begin position="871"/>
        <end position="883"/>
    </location>
</feature>
<dbReference type="Gene3D" id="2.180.10.10">
    <property type="entry name" value="RHS repeat-associated core"/>
    <property type="match status" value="1"/>
</dbReference>
<reference evidence="5" key="1">
    <citation type="journal article" date="2019" name="Int. J. Syst. Evol. Microbiol.">
        <title>The Global Catalogue of Microorganisms (GCM) 10K type strain sequencing project: providing services to taxonomists for standard genome sequencing and annotation.</title>
        <authorList>
            <consortium name="The Broad Institute Genomics Platform"/>
            <consortium name="The Broad Institute Genome Sequencing Center for Infectious Disease"/>
            <person name="Wu L."/>
            <person name="Ma J."/>
        </authorList>
    </citation>
    <scope>NUCLEOTIDE SEQUENCE [LARGE SCALE GENOMIC DNA]</scope>
    <source>
        <strain evidence="5">CGMCC 4.1469</strain>
    </source>
</reference>
<dbReference type="NCBIfam" id="TIGR01643">
    <property type="entry name" value="YD_repeat_2x"/>
    <property type="match status" value="2"/>
</dbReference>
<evidence type="ECO:0000256" key="1">
    <source>
        <dbReference type="SAM" id="MobiDB-lite"/>
    </source>
</evidence>
<evidence type="ECO:0000256" key="2">
    <source>
        <dbReference type="SAM" id="SignalP"/>
    </source>
</evidence>
<feature type="region of interest" description="Disordered" evidence="1">
    <location>
        <begin position="1756"/>
        <end position="1777"/>
    </location>
</feature>
<feature type="region of interest" description="Disordered" evidence="1">
    <location>
        <begin position="943"/>
        <end position="972"/>
    </location>
</feature>
<dbReference type="Proteomes" id="UP001596067">
    <property type="component" value="Unassembled WGS sequence"/>
</dbReference>